<feature type="region of interest" description="Disordered" evidence="2">
    <location>
        <begin position="531"/>
        <end position="943"/>
    </location>
</feature>
<dbReference type="OrthoDB" id="29853at2759"/>
<evidence type="ECO:0000256" key="2">
    <source>
        <dbReference type="SAM" id="MobiDB-lite"/>
    </source>
</evidence>
<dbReference type="GO" id="GO:0015031">
    <property type="term" value="P:protein transport"/>
    <property type="evidence" value="ECO:0007669"/>
    <property type="project" value="InterPro"/>
</dbReference>
<dbReference type="GeneID" id="103719187"/>
<feature type="compositionally biased region" description="Basic and acidic residues" evidence="2">
    <location>
        <begin position="693"/>
        <end position="713"/>
    </location>
</feature>
<feature type="compositionally biased region" description="Polar residues" evidence="2">
    <location>
        <begin position="535"/>
        <end position="558"/>
    </location>
</feature>
<dbReference type="InterPro" id="IPR042277">
    <property type="entry name" value="IST1-like"/>
</dbReference>
<accession>A0A8B7CU73</accession>
<dbReference type="Gene3D" id="1.20.1260.60">
    <property type="entry name" value="Vacuolar protein sorting-associated protein Ist1"/>
    <property type="match status" value="1"/>
</dbReference>
<name>A0A8B7CU73_PHODC</name>
<proteinExistence type="inferred from homology"/>
<protein>
    <submittedName>
        <fullName evidence="4">Uncharacterized protein LOC103719187 isoform X1</fullName>
    </submittedName>
</protein>
<dbReference type="PANTHER" id="PTHR12161">
    <property type="entry name" value="IST1 FAMILY MEMBER"/>
    <property type="match status" value="1"/>
</dbReference>
<feature type="region of interest" description="Disordered" evidence="2">
    <location>
        <begin position="333"/>
        <end position="369"/>
    </location>
</feature>
<reference evidence="3" key="1">
    <citation type="journal article" date="2019" name="Nat. Commun.">
        <title>Genome-wide association mapping of date palm fruit traits.</title>
        <authorList>
            <person name="Hazzouri K.M."/>
            <person name="Gros-Balthazard M."/>
            <person name="Flowers J.M."/>
            <person name="Copetti D."/>
            <person name="Lemansour A."/>
            <person name="Lebrun M."/>
            <person name="Masmoudi K."/>
            <person name="Ferrand S."/>
            <person name="Dhar M.I."/>
            <person name="Fresquez Z.A."/>
            <person name="Rosas U."/>
            <person name="Zhang J."/>
            <person name="Talag J."/>
            <person name="Lee S."/>
            <person name="Kudrna D."/>
            <person name="Powell R.F."/>
            <person name="Leitch I.J."/>
            <person name="Krueger R.R."/>
            <person name="Wing R.A."/>
            <person name="Amiri K.M.A."/>
            <person name="Purugganan M.D."/>
        </authorList>
    </citation>
    <scope>NUCLEOTIDE SEQUENCE [LARGE SCALE GENOMIC DNA]</scope>
    <source>
        <strain evidence="3">cv. Khalas</strain>
    </source>
</reference>
<dbReference type="RefSeq" id="XP_008806530.2">
    <property type="nucleotide sequence ID" value="XM_008808308.4"/>
</dbReference>
<dbReference type="InterPro" id="IPR005061">
    <property type="entry name" value="Ist1"/>
</dbReference>
<feature type="region of interest" description="Disordered" evidence="2">
    <location>
        <begin position="241"/>
        <end position="277"/>
    </location>
</feature>
<feature type="compositionally biased region" description="Basic and acidic residues" evidence="2">
    <location>
        <begin position="633"/>
        <end position="649"/>
    </location>
</feature>
<comment type="similarity">
    <text evidence="1">Belongs to the IST1 family.</text>
</comment>
<evidence type="ECO:0000313" key="3">
    <source>
        <dbReference type="Proteomes" id="UP000228380"/>
    </source>
</evidence>
<evidence type="ECO:0000256" key="1">
    <source>
        <dbReference type="ARBA" id="ARBA00005536"/>
    </source>
</evidence>
<dbReference type="Pfam" id="PF03398">
    <property type="entry name" value="Ist1"/>
    <property type="match status" value="1"/>
</dbReference>
<feature type="compositionally biased region" description="Basic and acidic residues" evidence="2">
    <location>
        <begin position="823"/>
        <end position="836"/>
    </location>
</feature>
<feature type="compositionally biased region" description="Polar residues" evidence="2">
    <location>
        <begin position="786"/>
        <end position="795"/>
    </location>
</feature>
<organism evidence="3 4">
    <name type="scientific">Phoenix dactylifera</name>
    <name type="common">Date palm</name>
    <dbReference type="NCBI Taxonomy" id="42345"/>
    <lineage>
        <taxon>Eukaryota</taxon>
        <taxon>Viridiplantae</taxon>
        <taxon>Streptophyta</taxon>
        <taxon>Embryophyta</taxon>
        <taxon>Tracheophyta</taxon>
        <taxon>Spermatophyta</taxon>
        <taxon>Magnoliopsida</taxon>
        <taxon>Liliopsida</taxon>
        <taxon>Arecaceae</taxon>
        <taxon>Coryphoideae</taxon>
        <taxon>Phoeniceae</taxon>
        <taxon>Phoenix</taxon>
    </lineage>
</organism>
<sequence>MHAKSKISEMLPRGFKAGKCKTSLKLAVARIKLLKNRREVLLKQMRRDLAQLLESGQEQTARIRVEHVIREEKTMSAYDLIEIYCELILARLPIIESQKRCPIDLKEAIASIVFASPRCADIPELMEIRKHFLAKYGKEFITAALEVQPECGVSRMVVEKLSARAPDVETKIKTLTAIAQEHNCKWDPKAFQEQIQKTNDDLLNGPATFNNKMTMEFSSVNPAPMNESIRKRFENVVTSKPNNFDTLPHENTNTPITSVPVTSYSSPKSSENRSGEKEFKFSYSTEDGALNQSNWNMEFKDATSAAQAAAESAEMACMAARAAAELANCSNVSRQSSSGSQESTVHVPGTLEGSRLDGENPVGEPVTMEENERKSFQGMKPEMHRPQVVQTSTMRDAGYVYDGHETVGNISLSRSLSHSSTSSINDDVSEVDLQKVDMGSYSYSQKMFLEADYAVQHQKNEKVEHADVGSGNVKESKSTSFHRTNALDGDTIWDNPENTTIGESNAALFDDYGSDPDYHSVLGRYSRGNLLDSRMPQQSTEPWSPEQQKSESLVTSARSPFMTEPHPTEYSETKGTLPSQPTDNMPPAYDSDGLSSEDDDEIDQSTCTEVMKPSNLLHFQRGSTKGVPSAGSNHEKTYFSGTKDVERAKINSLSSFPDFNEKNHEEEPSSSNKYWKSSGLSERRNQPSPIYERNLDSPRDSSVDEGETKDRFEMASSPGIKDFELSDESHKSGQGLTWGGLTGGFKNRGYRRPPYVRSPLVDASLPSKQASDDAPSAIEKPVVSNVDDSSASTEVPVQRRYRKGYKESSLRSPMADFNPDSNEQEHHTVGNRHRSDNSSTPPEQGPDVSPITEKSTVSHPSKFLRTSKVPKQEMYGKNAPMRTYTESSSSVSMSYLENNEEEDLESQHSVGRRGNADAKPPRQTIYIPSEGQRGNLTRSIDRPEMTTIFNMENKASQSSFYAAESFSNSRIHAGNLVGKESSKSVQPNSSAQQSSVTPLRTESSTFDGSSETPHADSVQPLIPENDANLKLPSSSREKTSHGSSQKKASHVHPKLPDYDSLIAHFQSLRSNRA</sequence>
<dbReference type="PANTHER" id="PTHR12161:SF13">
    <property type="entry name" value="REGULATOR OF VPS4 ACTIVITY IN THE MVB PATHWAY PROTEIN"/>
    <property type="match status" value="1"/>
</dbReference>
<dbReference type="Proteomes" id="UP000228380">
    <property type="component" value="Chromosome 11"/>
</dbReference>
<dbReference type="AlphaFoldDB" id="A0A8B7CU73"/>
<feature type="compositionally biased region" description="Basic and acidic residues" evidence="2">
    <location>
        <begin position="721"/>
        <end position="731"/>
    </location>
</feature>
<dbReference type="FunFam" id="1.20.1260.60:FF:000003">
    <property type="entry name" value="IST1-like protein isoform A"/>
    <property type="match status" value="1"/>
</dbReference>
<reference evidence="4" key="2">
    <citation type="submission" date="2025-08" db="UniProtKB">
        <authorList>
            <consortium name="RefSeq"/>
        </authorList>
    </citation>
    <scope>IDENTIFICATION</scope>
    <source>
        <tissue evidence="4">Young leaves</tissue>
    </source>
</reference>
<feature type="region of interest" description="Disordered" evidence="2">
    <location>
        <begin position="977"/>
        <end position="1059"/>
    </location>
</feature>
<feature type="compositionally biased region" description="Low complexity" evidence="2">
    <location>
        <begin position="333"/>
        <end position="343"/>
    </location>
</feature>
<feature type="compositionally biased region" description="Polar residues" evidence="2">
    <location>
        <begin position="669"/>
        <end position="680"/>
    </location>
</feature>
<feature type="compositionally biased region" description="Polar residues" evidence="2">
    <location>
        <begin position="573"/>
        <end position="583"/>
    </location>
</feature>
<feature type="region of interest" description="Disordered" evidence="2">
    <location>
        <begin position="463"/>
        <end position="498"/>
    </location>
</feature>
<feature type="compositionally biased region" description="Polar residues" evidence="2">
    <location>
        <begin position="983"/>
        <end position="1012"/>
    </location>
</feature>
<dbReference type="KEGG" id="pda:103719187"/>
<gene>
    <name evidence="4" type="primary">LOC103719187</name>
</gene>
<feature type="compositionally biased region" description="Polar residues" evidence="2">
    <location>
        <begin position="241"/>
        <end position="269"/>
    </location>
</feature>
<keyword evidence="3" id="KW-1185">Reference proteome</keyword>
<evidence type="ECO:0000313" key="4">
    <source>
        <dbReference type="RefSeq" id="XP_008806530.2"/>
    </source>
</evidence>